<evidence type="ECO:0000256" key="2">
    <source>
        <dbReference type="ARBA" id="ARBA00004123"/>
    </source>
</evidence>
<comment type="caution">
    <text evidence="8">The sequence shown here is derived from an EMBL/GenBank/DDBJ whole genome shotgun (WGS) entry which is preliminary data.</text>
</comment>
<evidence type="ECO:0000256" key="1">
    <source>
        <dbReference type="ARBA" id="ARBA00002355"/>
    </source>
</evidence>
<evidence type="ECO:0000256" key="5">
    <source>
        <dbReference type="RuleBase" id="RU368021"/>
    </source>
</evidence>
<gene>
    <name evidence="8" type="ORF">C8Q71DRAFT_847926</name>
</gene>
<reference evidence="8 9" key="1">
    <citation type="journal article" date="2021" name="Environ. Microbiol.">
        <title>Gene family expansions and transcriptome signatures uncover fungal adaptations to wood decay.</title>
        <authorList>
            <person name="Hage H."/>
            <person name="Miyauchi S."/>
            <person name="Viragh M."/>
            <person name="Drula E."/>
            <person name="Min B."/>
            <person name="Chaduli D."/>
            <person name="Navarro D."/>
            <person name="Favel A."/>
            <person name="Norest M."/>
            <person name="Lesage-Meessen L."/>
            <person name="Balint B."/>
            <person name="Merenyi Z."/>
            <person name="de Eugenio L."/>
            <person name="Morin E."/>
            <person name="Martinez A.T."/>
            <person name="Baldrian P."/>
            <person name="Stursova M."/>
            <person name="Martinez M.J."/>
            <person name="Novotny C."/>
            <person name="Magnuson J.K."/>
            <person name="Spatafora J.W."/>
            <person name="Maurice S."/>
            <person name="Pangilinan J."/>
            <person name="Andreopoulos W."/>
            <person name="LaButti K."/>
            <person name="Hundley H."/>
            <person name="Na H."/>
            <person name="Kuo A."/>
            <person name="Barry K."/>
            <person name="Lipzen A."/>
            <person name="Henrissat B."/>
            <person name="Riley R."/>
            <person name="Ahrendt S."/>
            <person name="Nagy L.G."/>
            <person name="Grigoriev I.V."/>
            <person name="Martin F."/>
            <person name="Rosso M.N."/>
        </authorList>
    </citation>
    <scope>NUCLEOTIDE SEQUENCE [LARGE SCALE GENOMIC DNA]</scope>
    <source>
        <strain evidence="8 9">CIRM-BRFM 1785</strain>
    </source>
</reference>
<comment type="similarity">
    <text evidence="3 5">Belongs to the IPI1/TEX10 family.</text>
</comment>
<dbReference type="RefSeq" id="XP_047779284.1">
    <property type="nucleotide sequence ID" value="XM_047926672.1"/>
</dbReference>
<dbReference type="PANTHER" id="PTHR16056:SF2">
    <property type="entry name" value="TESTIS-EXPRESSED PROTEIN 10"/>
    <property type="match status" value="1"/>
</dbReference>
<proteinExistence type="inferred from homology"/>
<keyword evidence="4 5" id="KW-0539">Nucleus</keyword>
<dbReference type="InterPro" id="IPR024679">
    <property type="entry name" value="Ipi1_N"/>
</dbReference>
<keyword evidence="5" id="KW-0698">rRNA processing</keyword>
<evidence type="ECO:0000256" key="4">
    <source>
        <dbReference type="ARBA" id="ARBA00023242"/>
    </source>
</evidence>
<dbReference type="Gene3D" id="1.25.10.10">
    <property type="entry name" value="Leucine-rich Repeat Variant"/>
    <property type="match status" value="1"/>
</dbReference>
<comment type="subcellular location">
    <subcellularLocation>
        <location evidence="2 5">Nucleus</location>
    </subcellularLocation>
</comment>
<feature type="region of interest" description="Disordered" evidence="6">
    <location>
        <begin position="480"/>
        <end position="504"/>
    </location>
</feature>
<evidence type="ECO:0000313" key="9">
    <source>
        <dbReference type="Proteomes" id="UP000814176"/>
    </source>
</evidence>
<keyword evidence="5" id="KW-0690">Ribosome biogenesis</keyword>
<name>A0ABQ8KGZ9_9APHY</name>
<dbReference type="Pfam" id="PF12333">
    <property type="entry name" value="Ipi1_N"/>
    <property type="match status" value="1"/>
</dbReference>
<dbReference type="PANTHER" id="PTHR16056">
    <property type="entry name" value="REGULATOR OF MICROTUBULE DYNAMICS PROTEIN"/>
    <property type="match status" value="1"/>
</dbReference>
<dbReference type="GeneID" id="72007404"/>
<comment type="subunit">
    <text evidence="5">Component of the RIX1 complex.</text>
</comment>
<dbReference type="SUPFAM" id="SSF48371">
    <property type="entry name" value="ARM repeat"/>
    <property type="match status" value="1"/>
</dbReference>
<sequence>MPKATKKQKDKAADFSKAKLKLGKGKKAPTNVVDTSYKARSIALPTQSIVQSKDSEAPTTRRRLTFDDLIAQLKHYNVGTRKDAILGLRELLDGYPTLIQTQLPSLVSNCTRLIADEDASVRRTLLSFLGWLLPQIPQEDLVPHSPVLLLFTTSAQTHIFPEIRIDAIRFLDLFLEHIPDIVTEGWAQSSGSHGRRVLEGYLGVLNAGTIFGEGGDTGPVQATSVASVVLSASSKLVVLKSLSSFLNCALSTPSASNHAGPSSSTCSIPTWFLSSSFTSSEAFETFDSLLKPTLPARGILPHEKWKEEVDMELNFESFYGDFRRAFAPINEGCSLQELCDIDVAASGQSSDSSARTSFVVHLARTLHPTLVSTFLDCAPAVFSPSGGPPETELQMVQAVGEICRCLYGAILREPPNATKAYSTAIEDLGTILGYFSPYFPFTAGGTALAKRDIKVEQAFQDLNLIYCELTSYLVLAAPHTPGAPPPQNAGSHRRQKAPRASAPAQTLRASRVSEYVVQLLRGETSGPGALARPISLSAYSALLPTIWSLLTSEASGGGEGPVLRVLVEHAMKAGSTSAVKRATIDFLGRLVLLEREAEYVGAWRVGRTEADDRRLEDWLLHLAQTLWELGASSLPTTETILRVLLRLCQRKSPLVRDQVVFALRSRMVPFFIVNHPTKGRLLGPFARLLSAPLRRLVLDVVATLEGQDTDGLESAVNEAVTGTEEESYWASLSVPVVAK</sequence>
<evidence type="ECO:0000259" key="7">
    <source>
        <dbReference type="Pfam" id="PF12333"/>
    </source>
</evidence>
<protein>
    <recommendedName>
        <fullName evidence="5">Pre-rRNA-processing protein</fullName>
    </recommendedName>
</protein>
<dbReference type="InterPro" id="IPR011989">
    <property type="entry name" value="ARM-like"/>
</dbReference>
<organism evidence="8 9">
    <name type="scientific">Rhodofomes roseus</name>
    <dbReference type="NCBI Taxonomy" id="34475"/>
    <lineage>
        <taxon>Eukaryota</taxon>
        <taxon>Fungi</taxon>
        <taxon>Dikarya</taxon>
        <taxon>Basidiomycota</taxon>
        <taxon>Agaricomycotina</taxon>
        <taxon>Agaricomycetes</taxon>
        <taxon>Polyporales</taxon>
        <taxon>Rhodofomes</taxon>
    </lineage>
</organism>
<evidence type="ECO:0000256" key="6">
    <source>
        <dbReference type="SAM" id="MobiDB-lite"/>
    </source>
</evidence>
<dbReference type="Proteomes" id="UP000814176">
    <property type="component" value="Unassembled WGS sequence"/>
</dbReference>
<comment type="function">
    <text evidence="1 5">Component of the RIX1 complex required for processing of ITS2 sequences from 35S pre-rRNA.</text>
</comment>
<dbReference type="EMBL" id="JADCUA010000009">
    <property type="protein sequence ID" value="KAH9837115.1"/>
    <property type="molecule type" value="Genomic_DNA"/>
</dbReference>
<evidence type="ECO:0000313" key="8">
    <source>
        <dbReference type="EMBL" id="KAH9837115.1"/>
    </source>
</evidence>
<dbReference type="InterPro" id="IPR016024">
    <property type="entry name" value="ARM-type_fold"/>
</dbReference>
<evidence type="ECO:0000256" key="3">
    <source>
        <dbReference type="ARBA" id="ARBA00006427"/>
    </source>
</evidence>
<feature type="domain" description="Pre-rRNA-processing protein Ipi1 N-terminal" evidence="7">
    <location>
        <begin position="139"/>
        <end position="246"/>
    </location>
</feature>
<keyword evidence="9" id="KW-1185">Reference proteome</keyword>
<accession>A0ABQ8KGZ9</accession>